<evidence type="ECO:0000313" key="2">
    <source>
        <dbReference type="EMBL" id="SDG56129.1"/>
    </source>
</evidence>
<organism evidence="2 3">
    <name type="scientific">Thalassobaculum litoreum DSM 18839</name>
    <dbReference type="NCBI Taxonomy" id="1123362"/>
    <lineage>
        <taxon>Bacteria</taxon>
        <taxon>Pseudomonadati</taxon>
        <taxon>Pseudomonadota</taxon>
        <taxon>Alphaproteobacteria</taxon>
        <taxon>Rhodospirillales</taxon>
        <taxon>Thalassobaculaceae</taxon>
        <taxon>Thalassobaculum</taxon>
    </lineage>
</organism>
<dbReference type="AlphaFoldDB" id="A0A8G2BML2"/>
<name>A0A8G2BML2_9PROT</name>
<dbReference type="Pfam" id="PF14252">
    <property type="entry name" value="DUF4347"/>
    <property type="match status" value="1"/>
</dbReference>
<evidence type="ECO:0000313" key="3">
    <source>
        <dbReference type="Proteomes" id="UP000198615"/>
    </source>
</evidence>
<protein>
    <recommendedName>
        <fullName evidence="1">DUF4347 domain-containing protein</fullName>
    </recommendedName>
</protein>
<sequence>MLKTSPNRRAIVRAKGVAEILFVDQDVDNVSTLLAGLRPDVEVVRLPRNGDPIATIALTLSGRREVPALHILSHGVPGALALSGQRIDAAALAARPALMAAIRDALSDDAEIVLYGCSVAQGALGADFVAALTALTGRSVAASEGPVGAAHLGGGWHIPARGALAFGTKAQAAYPATLAKATFGIVTTINTVNTLTTNESGTTIHVVKSDGTPMAGVSSGFLDPGVIASSVSYTLTFESAVNITQFQIGEFANLANEGNYVFTPNTGTAVVLADNSGSIVGAIATLNPTDWNGVTSFTVSTTVTSSWRVGLDNIAFTSASVSDTTNAAGFNTTTGAGLVSSSVFVGTNDTLTIADASHITSTSVANGGAGTDTIVLANGSDLTTAGFTLTNFETLTLAANATVTMSEAQHDAFTTINGNTGTEVITLTTLDGDGQVLADADIESYVLNGAYTLTLQTAGQNMTGNDGANQTVQSSAAVDTLSGTLNGGAGGSDTLILDTGDNIAGATVSNFENLTLETGASVTMTVAQHDAFTGTVTAAGTESVTLSATGGDTVTTGKAAVESYTLGASGITFTLGAAGQNLAGSSGADTVDVGTLTATGTLNGQGDTDTLSIGDGGSIAGAAVSNFENLTLASGATATIAASQLAQFSGTVTAAGTETVNVTGDGNFTTLANIETVSVGDDSTNARTVTIGQAGTSVSAT</sequence>
<dbReference type="Proteomes" id="UP000198615">
    <property type="component" value="Unassembled WGS sequence"/>
</dbReference>
<gene>
    <name evidence="2" type="ORF">SAMN05660686_04860</name>
</gene>
<keyword evidence="3" id="KW-1185">Reference proteome</keyword>
<dbReference type="OrthoDB" id="9816366at2"/>
<feature type="non-terminal residue" evidence="2">
    <location>
        <position position="701"/>
    </location>
</feature>
<proteinExistence type="predicted"/>
<dbReference type="EMBL" id="FNBW01000022">
    <property type="protein sequence ID" value="SDG56129.1"/>
    <property type="molecule type" value="Genomic_DNA"/>
</dbReference>
<dbReference type="RefSeq" id="WP_093154502.1">
    <property type="nucleotide sequence ID" value="NZ_FNBW01000022.1"/>
</dbReference>
<feature type="domain" description="DUF4347" evidence="1">
    <location>
        <begin position="20"/>
        <end position="178"/>
    </location>
</feature>
<evidence type="ECO:0000259" key="1">
    <source>
        <dbReference type="Pfam" id="PF14252"/>
    </source>
</evidence>
<accession>A0A8G2BML2</accession>
<reference evidence="2 3" key="1">
    <citation type="submission" date="2016-10" db="EMBL/GenBank/DDBJ databases">
        <authorList>
            <person name="Varghese N."/>
            <person name="Submissions S."/>
        </authorList>
    </citation>
    <scope>NUCLEOTIDE SEQUENCE [LARGE SCALE GENOMIC DNA]</scope>
    <source>
        <strain evidence="2 3">DSM 18839</strain>
    </source>
</reference>
<dbReference type="InterPro" id="IPR025592">
    <property type="entry name" value="DUF4347"/>
</dbReference>
<comment type="caution">
    <text evidence="2">The sequence shown here is derived from an EMBL/GenBank/DDBJ whole genome shotgun (WGS) entry which is preliminary data.</text>
</comment>